<dbReference type="CDD" id="cd06462">
    <property type="entry name" value="Peptidase_S24_S26"/>
    <property type="match status" value="1"/>
</dbReference>
<evidence type="ECO:0000313" key="4">
    <source>
        <dbReference type="Proteomes" id="UP000183760"/>
    </source>
</evidence>
<comment type="caution">
    <text evidence="2">The sequence shown here is derived from an EMBL/GenBank/DDBJ whole genome shotgun (WGS) entry which is preliminary data.</text>
</comment>
<dbReference type="Pfam" id="PF00717">
    <property type="entry name" value="Peptidase_S24"/>
    <property type="match status" value="1"/>
</dbReference>
<proteinExistence type="predicted"/>
<evidence type="ECO:0000259" key="1">
    <source>
        <dbReference type="Pfam" id="PF00717"/>
    </source>
</evidence>
<dbReference type="InterPro" id="IPR015927">
    <property type="entry name" value="Peptidase_S24_S26A/B/C"/>
</dbReference>
<gene>
    <name evidence="2" type="ORF">MFU01_75730</name>
    <name evidence="3" type="ORF">SAMN05443572_103530</name>
</gene>
<dbReference type="OrthoDB" id="5514900at2"/>
<dbReference type="SUPFAM" id="SSF51306">
    <property type="entry name" value="LexA/Signal peptidase"/>
    <property type="match status" value="1"/>
</dbReference>
<evidence type="ECO:0000313" key="3">
    <source>
        <dbReference type="EMBL" id="SET85773.1"/>
    </source>
</evidence>
<sequence>MWPSLRDGDVAGVEPLSREPRLGEVVLARFDDALVLHRVCAVGEGVLSLRGDNAVGEDPPIAASRILGCVARVRRRGVELDSAWDGGPSRLGRLRAVVRGRVARWLGRGGRS</sequence>
<dbReference type="Proteomes" id="UP000183760">
    <property type="component" value="Unassembled WGS sequence"/>
</dbReference>
<dbReference type="Proteomes" id="UP000321514">
    <property type="component" value="Unassembled WGS sequence"/>
</dbReference>
<evidence type="ECO:0000313" key="5">
    <source>
        <dbReference type="Proteomes" id="UP000321514"/>
    </source>
</evidence>
<protein>
    <submittedName>
        <fullName evidence="3">Peptidase S24-like</fullName>
    </submittedName>
</protein>
<evidence type="ECO:0000313" key="2">
    <source>
        <dbReference type="EMBL" id="GEN12536.1"/>
    </source>
</evidence>
<keyword evidence="4" id="KW-1185">Reference proteome</keyword>
<dbReference type="AlphaFoldDB" id="A0A511TEE2"/>
<dbReference type="STRING" id="1334629.MFUL124B02_22625"/>
<reference evidence="2 5" key="2">
    <citation type="submission" date="2019-07" db="EMBL/GenBank/DDBJ databases">
        <title>Whole genome shotgun sequence of Myxococcus fulvus NBRC 100333.</title>
        <authorList>
            <person name="Hosoyama A."/>
            <person name="Uohara A."/>
            <person name="Ohji S."/>
            <person name="Ichikawa N."/>
        </authorList>
    </citation>
    <scope>NUCLEOTIDE SEQUENCE [LARGE SCALE GENOMIC DNA]</scope>
    <source>
        <strain evidence="2 5">NBRC 100333</strain>
    </source>
</reference>
<dbReference type="EMBL" id="FOIB01000003">
    <property type="protein sequence ID" value="SET85773.1"/>
    <property type="molecule type" value="Genomic_DNA"/>
</dbReference>
<dbReference type="InterPro" id="IPR036286">
    <property type="entry name" value="LexA/Signal_pep-like_sf"/>
</dbReference>
<feature type="domain" description="Peptidase S24/S26A/S26B/S26C" evidence="1">
    <location>
        <begin position="1"/>
        <end position="68"/>
    </location>
</feature>
<dbReference type="EMBL" id="BJXR01000063">
    <property type="protein sequence ID" value="GEN12536.1"/>
    <property type="molecule type" value="Genomic_DNA"/>
</dbReference>
<reference evidence="3 4" key="1">
    <citation type="submission" date="2016-10" db="EMBL/GenBank/DDBJ databases">
        <authorList>
            <person name="Varghese N."/>
            <person name="Submissions S."/>
        </authorList>
    </citation>
    <scope>NUCLEOTIDE SEQUENCE [LARGE SCALE GENOMIC DNA]</scope>
    <source>
        <strain evidence="3 4">DSM 16525</strain>
    </source>
</reference>
<accession>A0A511TEE2</accession>
<name>A0A511TEE2_MYXFU</name>
<organism evidence="2 5">
    <name type="scientific">Myxococcus fulvus</name>
    <dbReference type="NCBI Taxonomy" id="33"/>
    <lineage>
        <taxon>Bacteria</taxon>
        <taxon>Pseudomonadati</taxon>
        <taxon>Myxococcota</taxon>
        <taxon>Myxococcia</taxon>
        <taxon>Myxococcales</taxon>
        <taxon>Cystobacterineae</taxon>
        <taxon>Myxococcaceae</taxon>
        <taxon>Myxococcus</taxon>
    </lineage>
</organism>